<reference evidence="1" key="1">
    <citation type="submission" date="2020-08" db="EMBL/GenBank/DDBJ databases">
        <title>Multicomponent nature underlies the extraordinary mechanical properties of spider dragline silk.</title>
        <authorList>
            <person name="Kono N."/>
            <person name="Nakamura H."/>
            <person name="Mori M."/>
            <person name="Yoshida Y."/>
            <person name="Ohtoshi R."/>
            <person name="Malay A.D."/>
            <person name="Moran D.A.P."/>
            <person name="Tomita M."/>
            <person name="Numata K."/>
            <person name="Arakawa K."/>
        </authorList>
    </citation>
    <scope>NUCLEOTIDE SEQUENCE</scope>
</reference>
<sequence>MTSSHHFFPLDRANLLQDDIIKIHRAQITQNYFREHEDLHDNSHHKGRTLTQSKIFGIYWKNDYEWFVYSIVSSVSESKLSQFWATISAEATILLKQFYAE</sequence>
<keyword evidence="2" id="KW-1185">Reference proteome</keyword>
<dbReference type="EMBL" id="BMAW01027050">
    <property type="protein sequence ID" value="GFT99998.1"/>
    <property type="molecule type" value="Genomic_DNA"/>
</dbReference>
<dbReference type="AlphaFoldDB" id="A0A8X6Q4P8"/>
<dbReference type="Proteomes" id="UP000887013">
    <property type="component" value="Unassembled WGS sequence"/>
</dbReference>
<accession>A0A8X6Q4P8</accession>
<comment type="caution">
    <text evidence="1">The sequence shown here is derived from an EMBL/GenBank/DDBJ whole genome shotgun (WGS) entry which is preliminary data.</text>
</comment>
<proteinExistence type="predicted"/>
<evidence type="ECO:0000313" key="1">
    <source>
        <dbReference type="EMBL" id="GFT99998.1"/>
    </source>
</evidence>
<organism evidence="1 2">
    <name type="scientific">Nephila pilipes</name>
    <name type="common">Giant wood spider</name>
    <name type="synonym">Nephila maculata</name>
    <dbReference type="NCBI Taxonomy" id="299642"/>
    <lineage>
        <taxon>Eukaryota</taxon>
        <taxon>Metazoa</taxon>
        <taxon>Ecdysozoa</taxon>
        <taxon>Arthropoda</taxon>
        <taxon>Chelicerata</taxon>
        <taxon>Arachnida</taxon>
        <taxon>Araneae</taxon>
        <taxon>Araneomorphae</taxon>
        <taxon>Entelegynae</taxon>
        <taxon>Araneoidea</taxon>
        <taxon>Nephilidae</taxon>
        <taxon>Nephila</taxon>
    </lineage>
</organism>
<evidence type="ECO:0000313" key="2">
    <source>
        <dbReference type="Proteomes" id="UP000887013"/>
    </source>
</evidence>
<gene>
    <name evidence="1" type="ORF">NPIL_80201</name>
</gene>
<name>A0A8X6Q4P8_NEPPI</name>
<protein>
    <submittedName>
        <fullName evidence="1">Uncharacterized protein</fullName>
    </submittedName>
</protein>